<gene>
    <name evidence="1" type="ORF">C4520_00680</name>
</gene>
<dbReference type="EMBL" id="QZKU01000009">
    <property type="protein sequence ID" value="RJP26335.1"/>
    <property type="molecule type" value="Genomic_DNA"/>
</dbReference>
<dbReference type="Proteomes" id="UP000265882">
    <property type="component" value="Unassembled WGS sequence"/>
</dbReference>
<sequence length="83" mass="9131">MNGDPTKSLGLKVKRTFTAFLPIDANRKGACRRCGGCCKLAFNCPFYDGTGCAIYSIRPPQCRKYPRTKEESIVPGCGFKFGD</sequence>
<accession>A0A3A4P676</accession>
<organism evidence="1 2">
    <name type="scientific">Abyssobacteria bacterium (strain SURF_5)</name>
    <dbReference type="NCBI Taxonomy" id="2093360"/>
    <lineage>
        <taxon>Bacteria</taxon>
        <taxon>Pseudomonadati</taxon>
        <taxon>Candidatus Hydrogenedentota</taxon>
        <taxon>Candidatus Abyssobacteria</taxon>
    </lineage>
</organism>
<comment type="caution">
    <text evidence="1">The sequence shown here is derived from an EMBL/GenBank/DDBJ whole genome shotgun (WGS) entry which is preliminary data.</text>
</comment>
<protein>
    <submittedName>
        <fullName evidence="1">YkgJ family cysteine cluster protein</fullName>
    </submittedName>
</protein>
<evidence type="ECO:0000313" key="1">
    <source>
        <dbReference type="EMBL" id="RJP26335.1"/>
    </source>
</evidence>
<dbReference type="AlphaFoldDB" id="A0A3A4P676"/>
<reference evidence="1 2" key="1">
    <citation type="journal article" date="2017" name="ISME J.">
        <title>Energy and carbon metabolisms in a deep terrestrial subsurface fluid microbial community.</title>
        <authorList>
            <person name="Momper L."/>
            <person name="Jungbluth S.P."/>
            <person name="Lee M.D."/>
            <person name="Amend J.P."/>
        </authorList>
    </citation>
    <scope>NUCLEOTIDE SEQUENCE [LARGE SCALE GENOMIC DNA]</scope>
    <source>
        <strain evidence="1">SURF_5</strain>
    </source>
</reference>
<proteinExistence type="predicted"/>
<evidence type="ECO:0000313" key="2">
    <source>
        <dbReference type="Proteomes" id="UP000265882"/>
    </source>
</evidence>
<name>A0A3A4P676_ABYX5</name>